<feature type="compositionally biased region" description="Low complexity" evidence="1">
    <location>
        <begin position="31"/>
        <end position="44"/>
    </location>
</feature>
<name>A0A2K3JYX2_TRIPR</name>
<reference evidence="2 3" key="1">
    <citation type="journal article" date="2014" name="Am. J. Bot.">
        <title>Genome assembly and annotation for red clover (Trifolium pratense; Fabaceae).</title>
        <authorList>
            <person name="Istvanek J."/>
            <person name="Jaros M."/>
            <person name="Krenek A."/>
            <person name="Repkova J."/>
        </authorList>
    </citation>
    <scope>NUCLEOTIDE SEQUENCE [LARGE SCALE GENOMIC DNA]</scope>
    <source>
        <strain evidence="3">cv. Tatra</strain>
        <tissue evidence="2">Young leaves</tissue>
    </source>
</reference>
<evidence type="ECO:0000313" key="2">
    <source>
        <dbReference type="EMBL" id="PNX59263.1"/>
    </source>
</evidence>
<dbReference type="Proteomes" id="UP000236291">
    <property type="component" value="Unassembled WGS sequence"/>
</dbReference>
<feature type="region of interest" description="Disordered" evidence="1">
    <location>
        <begin position="1"/>
        <end position="56"/>
    </location>
</feature>
<protein>
    <submittedName>
        <fullName evidence="2">Uncharacterized protein</fullName>
    </submittedName>
</protein>
<comment type="caution">
    <text evidence="2">The sequence shown here is derived from an EMBL/GenBank/DDBJ whole genome shotgun (WGS) entry which is preliminary data.</text>
</comment>
<evidence type="ECO:0000313" key="3">
    <source>
        <dbReference type="Proteomes" id="UP000236291"/>
    </source>
</evidence>
<dbReference type="EMBL" id="ASHM01131258">
    <property type="protein sequence ID" value="PNX59263.1"/>
    <property type="molecule type" value="Genomic_DNA"/>
</dbReference>
<accession>A0A2K3JYX2</accession>
<gene>
    <name evidence="2" type="ORF">L195_g059602</name>
</gene>
<feature type="compositionally biased region" description="Polar residues" evidence="1">
    <location>
        <begin position="1"/>
        <end position="20"/>
    </location>
</feature>
<evidence type="ECO:0000256" key="1">
    <source>
        <dbReference type="SAM" id="MobiDB-lite"/>
    </source>
</evidence>
<dbReference type="AlphaFoldDB" id="A0A2K3JYX2"/>
<sequence length="67" mass="7054">MTQSSPFKSSTTPNTTTVLASPTIPKPTKQSSSNSLDSADSPKSNPSSPTYDVHRSNSIFAAVKNLL</sequence>
<proteinExistence type="predicted"/>
<organism evidence="2 3">
    <name type="scientific">Trifolium pratense</name>
    <name type="common">Red clover</name>
    <dbReference type="NCBI Taxonomy" id="57577"/>
    <lineage>
        <taxon>Eukaryota</taxon>
        <taxon>Viridiplantae</taxon>
        <taxon>Streptophyta</taxon>
        <taxon>Embryophyta</taxon>
        <taxon>Tracheophyta</taxon>
        <taxon>Spermatophyta</taxon>
        <taxon>Magnoliopsida</taxon>
        <taxon>eudicotyledons</taxon>
        <taxon>Gunneridae</taxon>
        <taxon>Pentapetalae</taxon>
        <taxon>rosids</taxon>
        <taxon>fabids</taxon>
        <taxon>Fabales</taxon>
        <taxon>Fabaceae</taxon>
        <taxon>Papilionoideae</taxon>
        <taxon>50 kb inversion clade</taxon>
        <taxon>NPAAA clade</taxon>
        <taxon>Hologalegina</taxon>
        <taxon>IRL clade</taxon>
        <taxon>Trifolieae</taxon>
        <taxon>Trifolium</taxon>
    </lineage>
</organism>
<reference evidence="2 3" key="2">
    <citation type="journal article" date="2017" name="Front. Plant Sci.">
        <title>Gene Classification and Mining of Molecular Markers Useful in Red Clover (Trifolium pratense) Breeding.</title>
        <authorList>
            <person name="Istvanek J."/>
            <person name="Dluhosova J."/>
            <person name="Dluhos P."/>
            <person name="Patkova L."/>
            <person name="Nedelnik J."/>
            <person name="Repkova J."/>
        </authorList>
    </citation>
    <scope>NUCLEOTIDE SEQUENCE [LARGE SCALE GENOMIC DNA]</scope>
    <source>
        <strain evidence="3">cv. Tatra</strain>
        <tissue evidence="2">Young leaves</tissue>
    </source>
</reference>